<dbReference type="PANTHER" id="PTHR23270:SF10">
    <property type="entry name" value="PROTEIN RRP5 HOMOLOG"/>
    <property type="match status" value="1"/>
</dbReference>
<dbReference type="GO" id="GO:0003723">
    <property type="term" value="F:RNA binding"/>
    <property type="evidence" value="ECO:0007669"/>
    <property type="project" value="TreeGrafter"/>
</dbReference>
<dbReference type="InterPro" id="IPR057301">
    <property type="entry name" value="Rrp5_OB_4th"/>
</dbReference>
<keyword evidence="18" id="KW-1185">Reference proteome</keyword>
<organism evidence="17 18">
    <name type="scientific">Coniochaeta hoffmannii</name>
    <dbReference type="NCBI Taxonomy" id="91930"/>
    <lineage>
        <taxon>Eukaryota</taxon>
        <taxon>Fungi</taxon>
        <taxon>Dikarya</taxon>
        <taxon>Ascomycota</taxon>
        <taxon>Pezizomycotina</taxon>
        <taxon>Sordariomycetes</taxon>
        <taxon>Sordariomycetidae</taxon>
        <taxon>Coniochaetales</taxon>
        <taxon>Coniochaetaceae</taxon>
        <taxon>Coniochaeta</taxon>
    </lineage>
</organism>
<dbReference type="EMBL" id="JANBVN010000208">
    <property type="protein sequence ID" value="KAJ9133117.1"/>
    <property type="molecule type" value="Genomic_DNA"/>
</dbReference>
<dbReference type="FunFam" id="2.40.50.140:FF:000279">
    <property type="entry name" value="rRNA biogenesis protein rrp5"/>
    <property type="match status" value="1"/>
</dbReference>
<feature type="compositionally biased region" description="Acidic residues" evidence="15">
    <location>
        <begin position="1375"/>
        <end position="1387"/>
    </location>
</feature>
<dbReference type="InterPro" id="IPR048059">
    <property type="entry name" value="Rrp5_S1_rpt_hs1_sc1"/>
</dbReference>
<dbReference type="CDD" id="cd05697">
    <property type="entry name" value="S1_Rrp5_repeat_hs5"/>
    <property type="match status" value="1"/>
</dbReference>
<comment type="similarity">
    <text evidence="2">Belongs to the crooked-neck family.</text>
</comment>
<feature type="domain" description="S1 motif" evidence="16">
    <location>
        <begin position="1119"/>
        <end position="1188"/>
    </location>
</feature>
<feature type="domain" description="S1 motif" evidence="16">
    <location>
        <begin position="720"/>
        <end position="794"/>
    </location>
</feature>
<dbReference type="GO" id="GO:0006364">
    <property type="term" value="P:rRNA processing"/>
    <property type="evidence" value="ECO:0007669"/>
    <property type="project" value="UniProtKB-KW"/>
</dbReference>
<evidence type="ECO:0000259" key="16">
    <source>
        <dbReference type="PROSITE" id="PS50126"/>
    </source>
</evidence>
<feature type="region of interest" description="Disordered" evidence="15">
    <location>
        <begin position="94"/>
        <end position="121"/>
    </location>
</feature>
<sequence>MASLKRKEAKTEAESRPSKRSKSEKPSKDEGKPKAKDDKKEKSQSAKPATAPVVSRLVAEEPLFPRGGGSVLSPLEHKQIQVQAKTDALFEEQSGAAAKKGEKALKKKRRKSEKDEALTKPVRDEDAVKIESLNYKRLVKGSLVLGQVCAINPLDIALSLPNNIVGHVSITSISETLTGRVQASAIADDTASIDDAEDDSNDVDLNALFEIGQYVRACVVSTMDDSAPTSGKANRHIELSLRPELANSGMSAQDVVQNSTVMASVVSVEDHGFVMDLGVADSDRGFLPKKKLDKGIPEERLQPGAVVLCMVTGKKGKITQLSTLRSDIRSTKNDPSTATTINTFLPGTVADVLVTDVSGRGIVGKVLGHLDVTADLVHSGAGPYGDDLEEKYKAGSRIRARIICTFPAAKNPKLGVSVLPHVLSLIPKTAEVDGKPVDPLTALPSSAFVETCTVQKVEPEIGLYVDVGVEGVPGFVHISRVKDGKVDALFENSGPFKTGSTHRGRVVGYSALDGMYLLSFEKSVLEQLYLRIEDIPVGEVVTGTVEKLVVNERGLGGLIMKLADGISGLVPEMHLADVHLQHPEKKFREGMKVKARVLSTDPSRHQIRLTLKKTLVNSEAPAVKSFDELSEGLQVPGTIIKLLPKGAIVQFYGQLRGFLPISEMSEAYIHDPKEHFRVGQVVNVHILAFVPDERRLIVSCKDPSAFGIDKQQALHDMKLGDIVSGKVTQKTEDDVFIELDNASLKALLPLSQLTDKSTSKAQSALKKIHVNQALSELVVLDKNEGRRSITVSMKPSLVKAAKEGKFLASIEDAKVGNMAQGFVRNITPTGVFVQFGGRLCALLPKSMMPREKQQLEEFGLRKFEPLEVRIASVDKDTGRLVVAIPSTEEHDTSKVVKPKDDALVPTNALDPSIKSAEDVTLGKITKARVVSVKDTQLNVQLADNIQGRVDVSHAFDSWDEIKTPSAPLKQFRQGQILDVRILGVHDARNHRFLPFSHRSSHSVLELSIRPSDLKEGEMPQTLTYEKLEVGNKHLAFVNNVDQTQKCLWVNLSTNVRGRITALEASDDVSKLADLRRSFPIGSALRVRVLAVSPEEKRLDLSARSQGAVSNPSLDSVETNMVLTGRITKVTDRFIIVSLGETLAGTVHMVDMADDYDEANPMKFAKNDIVRVSVVEVDKPNKRLRLSTRPSRVLNSSLPVKDKEITKSTNLQVGDIVRGFVKNVGDKGLFINLGGDVTAMVWVKNAFDQYVKDWKEHFQVDQVVKGRIISTTDGKINLSLKPSDVEKDFVPLLKMEDLQEGQTITGHIKKVEEYGAFIEVDGAANVSGLCHRSEMAEKHVNDARKLYKVGDRVKARVLKVDAKNKKINFGLKPSYFEDDSDSDEDMSGDDSGAMLEFESASEDSEDEEMQDSGAPLTIKGTDNNEEDDDDDSDVDMADAPTGGLSGGLDAGGFDWSASVLDAPEGDEDKKDTAVEAPKKKKKSRTSEIQVDRTAQLDADGPQTASDYERQLLGQPDDWRLWIAYMAFQMQVSELEKAREVAERALKTINIREDAAKLNVWIAYLNLEVAYGTDETVDEVYKRACTYSDEQTVTERLASIYIKSGKLYKADPLFERLVKKFGSKSPSVWENYADYLHKVAAKPEQARALVKRATQALESRHHLPLLVRFAALEFHSPNGDAETGRTLFEGLLSGYPKRFDLWNQLLDLETAAYAKGKKEGKEVDASAVRDVFERGTKVKGLKAEKAKRWFQRWARWEEENGDAKSRERVSARAQLWAREAEERKKKGRQEEE</sequence>
<dbReference type="FunFam" id="2.40.50.140:FF:000155">
    <property type="entry name" value="rRNA biogenesis protein RRP5"/>
    <property type="match status" value="1"/>
</dbReference>
<dbReference type="CDD" id="cd05698">
    <property type="entry name" value="S1_Rrp5_repeat_hs6_sc5"/>
    <property type="match status" value="1"/>
</dbReference>
<evidence type="ECO:0000256" key="8">
    <source>
        <dbReference type="ARBA" id="ARBA00022737"/>
    </source>
</evidence>
<dbReference type="Gene3D" id="1.25.40.10">
    <property type="entry name" value="Tetratricopeptide repeat domain"/>
    <property type="match status" value="1"/>
</dbReference>
<dbReference type="Pfam" id="PF00575">
    <property type="entry name" value="S1"/>
    <property type="match status" value="5"/>
</dbReference>
<dbReference type="GO" id="GO:0032040">
    <property type="term" value="C:small-subunit processome"/>
    <property type="evidence" value="ECO:0007669"/>
    <property type="project" value="TreeGrafter"/>
</dbReference>
<dbReference type="GO" id="GO:0006397">
    <property type="term" value="P:mRNA processing"/>
    <property type="evidence" value="ECO:0007669"/>
    <property type="project" value="UniProtKB-KW"/>
</dbReference>
<keyword evidence="14" id="KW-0175">Coiled coil</keyword>
<evidence type="ECO:0000256" key="13">
    <source>
        <dbReference type="ARBA" id="ARBA00076674"/>
    </source>
</evidence>
<dbReference type="GO" id="GO:0005681">
    <property type="term" value="C:spliceosomal complex"/>
    <property type="evidence" value="ECO:0007669"/>
    <property type="project" value="UniProtKB-KW"/>
</dbReference>
<dbReference type="Proteomes" id="UP001174691">
    <property type="component" value="Unassembled WGS sequence"/>
</dbReference>
<dbReference type="FunFam" id="2.40.50.140:FF:000159">
    <property type="entry name" value="rRNA biogenesis protein rrp5"/>
    <property type="match status" value="1"/>
</dbReference>
<evidence type="ECO:0000256" key="2">
    <source>
        <dbReference type="ARBA" id="ARBA00008644"/>
    </source>
</evidence>
<name>A0AA38RBR4_9PEZI</name>
<comment type="subcellular location">
    <subcellularLocation>
        <location evidence="1">Nucleus</location>
        <location evidence="1">Nucleolus</location>
    </subcellularLocation>
</comment>
<feature type="coiled-coil region" evidence="14">
    <location>
        <begin position="1523"/>
        <end position="1550"/>
    </location>
</feature>
<accession>A0AA38RBR4</accession>
<feature type="compositionally biased region" description="Basic and acidic residues" evidence="15">
    <location>
        <begin position="112"/>
        <end position="121"/>
    </location>
</feature>
<feature type="compositionally biased region" description="Acidic residues" evidence="15">
    <location>
        <begin position="1398"/>
        <end position="1409"/>
    </location>
</feature>
<feature type="domain" description="S1 motif" evidence="16">
    <location>
        <begin position="1030"/>
        <end position="1103"/>
    </location>
</feature>
<evidence type="ECO:0000256" key="4">
    <source>
        <dbReference type="ARBA" id="ARBA00022552"/>
    </source>
</evidence>
<dbReference type="CDD" id="cd00164">
    <property type="entry name" value="S1_like"/>
    <property type="match status" value="1"/>
</dbReference>
<keyword evidence="3" id="KW-0690">Ribosome biogenesis</keyword>
<evidence type="ECO:0000256" key="3">
    <source>
        <dbReference type="ARBA" id="ARBA00022517"/>
    </source>
</evidence>
<feature type="domain" description="S1 motif" evidence="16">
    <location>
        <begin position="632"/>
        <end position="701"/>
    </location>
</feature>
<proteinExistence type="inferred from homology"/>
<keyword evidence="5" id="KW-0597">Phosphoprotein</keyword>
<evidence type="ECO:0000313" key="18">
    <source>
        <dbReference type="Proteomes" id="UP001174691"/>
    </source>
</evidence>
<dbReference type="CDD" id="cd05706">
    <property type="entry name" value="S1_Rrp5_repeat_sc10"/>
    <property type="match status" value="1"/>
</dbReference>
<feature type="compositionally biased region" description="Basic and acidic residues" evidence="15">
    <location>
        <begin position="1"/>
        <end position="44"/>
    </location>
</feature>
<keyword evidence="9" id="KW-0508">mRNA splicing</keyword>
<dbReference type="FunFam" id="2.40.50.140:FF:000103">
    <property type="entry name" value="protein RRP5 homolog"/>
    <property type="match status" value="2"/>
</dbReference>
<dbReference type="Pfam" id="PF23459">
    <property type="entry name" value="S1_RRP5"/>
    <property type="match status" value="2"/>
</dbReference>
<keyword evidence="7" id="KW-0747">Spliceosome</keyword>
<dbReference type="InterPro" id="IPR003107">
    <property type="entry name" value="HAT"/>
</dbReference>
<feature type="domain" description="S1 motif" evidence="16">
    <location>
        <begin position="446"/>
        <end position="521"/>
    </location>
</feature>
<feature type="region of interest" description="Disordered" evidence="15">
    <location>
        <begin position="1397"/>
        <end position="1501"/>
    </location>
</feature>
<dbReference type="InterPro" id="IPR011990">
    <property type="entry name" value="TPR-like_helical_dom_sf"/>
</dbReference>
<dbReference type="Pfam" id="PF24685">
    <property type="entry name" value="OB_RRP5_4th"/>
    <property type="match status" value="1"/>
</dbReference>
<dbReference type="CDD" id="cd05693">
    <property type="entry name" value="S1_Rrp5_repeat_hs1_sc1"/>
    <property type="match status" value="1"/>
</dbReference>
<feature type="domain" description="S1 motif" evidence="16">
    <location>
        <begin position="922"/>
        <end position="998"/>
    </location>
</feature>
<dbReference type="SUPFAM" id="SSF50249">
    <property type="entry name" value="Nucleic acid-binding proteins"/>
    <property type="match status" value="12"/>
</dbReference>
<evidence type="ECO:0000256" key="11">
    <source>
        <dbReference type="ARBA" id="ARBA00055575"/>
    </source>
</evidence>
<feature type="region of interest" description="Disordered" evidence="15">
    <location>
        <begin position="1"/>
        <end position="60"/>
    </location>
</feature>
<dbReference type="PANTHER" id="PTHR23270">
    <property type="entry name" value="PROGRAMMED CELL DEATH PROTEIN 11 PRE-RRNA PROCESSING PROTEIN RRP5"/>
    <property type="match status" value="1"/>
</dbReference>
<dbReference type="GO" id="GO:0008380">
    <property type="term" value="P:RNA splicing"/>
    <property type="evidence" value="ECO:0007669"/>
    <property type="project" value="UniProtKB-KW"/>
</dbReference>
<dbReference type="PROSITE" id="PS50126">
    <property type="entry name" value="S1"/>
    <property type="match status" value="11"/>
</dbReference>
<dbReference type="CDD" id="cd05703">
    <property type="entry name" value="S1_Rrp5_repeat_hs12_sc9"/>
    <property type="match status" value="1"/>
</dbReference>
<feature type="domain" description="S1 motif" evidence="16">
    <location>
        <begin position="141"/>
        <end position="242"/>
    </location>
</feature>
<dbReference type="Gene3D" id="2.40.50.140">
    <property type="entry name" value="Nucleic acid-binding proteins"/>
    <property type="match status" value="11"/>
</dbReference>
<feature type="compositionally biased region" description="Acidic residues" evidence="15">
    <location>
        <begin position="1422"/>
        <end position="1435"/>
    </location>
</feature>
<comment type="function">
    <text evidence="11">Involved in the biogenesis of rRNA. Required for the formation of 18S and 5.8S rRNA.</text>
</comment>
<dbReference type="InterPro" id="IPR057302">
    <property type="entry name" value="Rrp5_S1"/>
</dbReference>
<evidence type="ECO:0000256" key="1">
    <source>
        <dbReference type="ARBA" id="ARBA00004604"/>
    </source>
</evidence>
<dbReference type="FunFam" id="2.40.50.140:FF:000196">
    <property type="entry name" value="rRNA biogenesis protein RRP5"/>
    <property type="match status" value="1"/>
</dbReference>
<protein>
    <recommendedName>
        <fullName evidence="12">rRNA biogenesis protein RRP5</fullName>
    </recommendedName>
    <alternativeName>
        <fullName evidence="13">Ribosomal RNA-processing protein 5</fullName>
    </alternativeName>
</protein>
<dbReference type="SMART" id="SM00316">
    <property type="entry name" value="S1"/>
    <property type="match status" value="13"/>
</dbReference>
<comment type="caution">
    <text evidence="17">The sequence shown here is derived from an EMBL/GenBank/DDBJ whole genome shotgun (WGS) entry which is preliminary data.</text>
</comment>
<dbReference type="CDD" id="cd05708">
    <property type="entry name" value="S1_Rrp5_repeat_sc12"/>
    <property type="match status" value="1"/>
</dbReference>
<dbReference type="SUPFAM" id="SSF48452">
    <property type="entry name" value="TPR-like"/>
    <property type="match status" value="2"/>
</dbReference>
<evidence type="ECO:0000256" key="15">
    <source>
        <dbReference type="SAM" id="MobiDB-lite"/>
    </source>
</evidence>
<evidence type="ECO:0000256" key="6">
    <source>
        <dbReference type="ARBA" id="ARBA00022664"/>
    </source>
</evidence>
<keyword evidence="6" id="KW-0507">mRNA processing</keyword>
<feature type="domain" description="S1 motif" evidence="16">
    <location>
        <begin position="1300"/>
        <end position="1371"/>
    </location>
</feature>
<keyword evidence="4" id="KW-0698">rRNA processing</keyword>
<feature type="domain" description="S1 motif" evidence="16">
    <location>
        <begin position="816"/>
        <end position="885"/>
    </location>
</feature>
<dbReference type="InterPro" id="IPR012340">
    <property type="entry name" value="NA-bd_OB-fold"/>
</dbReference>
<dbReference type="InterPro" id="IPR055433">
    <property type="entry name" value="HAT_Syf1-like_N"/>
</dbReference>
<dbReference type="SMART" id="SM00386">
    <property type="entry name" value="HAT"/>
    <property type="match status" value="4"/>
</dbReference>
<keyword evidence="10" id="KW-0539">Nucleus</keyword>
<dbReference type="Pfam" id="PF23233">
    <property type="entry name" value="HAT_Syf1_CNRKL1_N"/>
    <property type="match status" value="1"/>
</dbReference>
<feature type="region of interest" description="Disordered" evidence="15">
    <location>
        <begin position="1372"/>
        <end position="1391"/>
    </location>
</feature>
<gene>
    <name evidence="17" type="ORF">NKR19_g9162</name>
</gene>
<evidence type="ECO:0000313" key="17">
    <source>
        <dbReference type="EMBL" id="KAJ9133117.1"/>
    </source>
</evidence>
<evidence type="ECO:0000256" key="10">
    <source>
        <dbReference type="ARBA" id="ARBA00023242"/>
    </source>
</evidence>
<evidence type="ECO:0000256" key="9">
    <source>
        <dbReference type="ARBA" id="ARBA00023187"/>
    </source>
</evidence>
<evidence type="ECO:0000256" key="14">
    <source>
        <dbReference type="SAM" id="Coils"/>
    </source>
</evidence>
<keyword evidence="8" id="KW-0677">Repeat</keyword>
<dbReference type="CDD" id="cd05702">
    <property type="entry name" value="S1_Rrp5_repeat_hs11_sc8"/>
    <property type="match status" value="1"/>
</dbReference>
<dbReference type="InterPro" id="IPR048058">
    <property type="entry name" value="Rrp5_S1_rpt_hs11_sc8"/>
</dbReference>
<dbReference type="FunFam" id="2.40.50.140:FF:000266">
    <property type="entry name" value="rRNA biogenesis protein rrp5"/>
    <property type="match status" value="1"/>
</dbReference>
<evidence type="ECO:0000256" key="7">
    <source>
        <dbReference type="ARBA" id="ARBA00022728"/>
    </source>
</evidence>
<feature type="domain" description="S1 motif" evidence="16">
    <location>
        <begin position="1213"/>
        <end position="1280"/>
    </location>
</feature>
<dbReference type="InterPro" id="IPR045209">
    <property type="entry name" value="Rrp5"/>
</dbReference>
<evidence type="ECO:0000256" key="5">
    <source>
        <dbReference type="ARBA" id="ARBA00022553"/>
    </source>
</evidence>
<dbReference type="CDD" id="cd05696">
    <property type="entry name" value="S1_Rrp5_repeat_hs4"/>
    <property type="match status" value="1"/>
</dbReference>
<dbReference type="InterPro" id="IPR003029">
    <property type="entry name" value="S1_domain"/>
</dbReference>
<feature type="compositionally biased region" description="Basic and acidic residues" evidence="15">
    <location>
        <begin position="1466"/>
        <end position="1476"/>
    </location>
</feature>
<reference evidence="17" key="1">
    <citation type="submission" date="2022-07" db="EMBL/GenBank/DDBJ databases">
        <title>Fungi with potential for degradation of polypropylene.</title>
        <authorList>
            <person name="Gostincar C."/>
        </authorList>
    </citation>
    <scope>NUCLEOTIDE SEQUENCE</scope>
    <source>
        <strain evidence="17">EXF-13287</strain>
    </source>
</reference>
<feature type="domain" description="S1 motif" evidence="16">
    <location>
        <begin position="538"/>
        <end position="612"/>
    </location>
</feature>
<evidence type="ECO:0000256" key="12">
    <source>
        <dbReference type="ARBA" id="ARBA00073619"/>
    </source>
</evidence>